<name>A0A7X3MFB1_9FIRM</name>
<dbReference type="CDD" id="cd02209">
    <property type="entry name" value="cupin_XRE_C"/>
    <property type="match status" value="1"/>
</dbReference>
<keyword evidence="6" id="KW-1185">Reference proteome</keyword>
<evidence type="ECO:0000313" key="6">
    <source>
        <dbReference type="Proteomes" id="UP000460412"/>
    </source>
</evidence>
<dbReference type="GO" id="GO:0003677">
    <property type="term" value="F:DNA binding"/>
    <property type="evidence" value="ECO:0007669"/>
    <property type="project" value="UniProtKB-KW"/>
</dbReference>
<evidence type="ECO:0000313" key="5">
    <source>
        <dbReference type="EMBL" id="MXP75292.1"/>
    </source>
</evidence>
<dbReference type="Pfam" id="PF01381">
    <property type="entry name" value="HTH_3"/>
    <property type="match status" value="1"/>
</dbReference>
<dbReference type="InterPro" id="IPR050807">
    <property type="entry name" value="TransReg_Diox_bact_type"/>
</dbReference>
<dbReference type="Gene3D" id="2.60.120.10">
    <property type="entry name" value="Jelly Rolls"/>
    <property type="match status" value="1"/>
</dbReference>
<proteinExistence type="predicted"/>
<dbReference type="InterPro" id="IPR013096">
    <property type="entry name" value="Cupin_2"/>
</dbReference>
<comment type="caution">
    <text evidence="5">The sequence shown here is derived from an EMBL/GenBank/DDBJ whole genome shotgun (WGS) entry which is preliminary data.</text>
</comment>
<dbReference type="GO" id="GO:0005829">
    <property type="term" value="C:cytosol"/>
    <property type="evidence" value="ECO:0007669"/>
    <property type="project" value="TreeGrafter"/>
</dbReference>
<dbReference type="PANTHER" id="PTHR46797">
    <property type="entry name" value="HTH-TYPE TRANSCRIPTIONAL REGULATOR"/>
    <property type="match status" value="1"/>
</dbReference>
<dbReference type="SUPFAM" id="SSF47413">
    <property type="entry name" value="lambda repressor-like DNA-binding domains"/>
    <property type="match status" value="1"/>
</dbReference>
<keyword evidence="2" id="KW-0238">DNA-binding</keyword>
<protein>
    <submittedName>
        <fullName evidence="5">Helix-turn-helix domain-containing protein</fullName>
    </submittedName>
</protein>
<keyword evidence="1" id="KW-0805">Transcription regulation</keyword>
<accession>A0A7X3MFB1</accession>
<dbReference type="InterPro" id="IPR010982">
    <property type="entry name" value="Lambda_DNA-bd_dom_sf"/>
</dbReference>
<evidence type="ECO:0000256" key="1">
    <source>
        <dbReference type="ARBA" id="ARBA00023015"/>
    </source>
</evidence>
<sequence length="183" mass="20803">MEHLNHIIAGNLKEIRKRKELSLEQVSVLTSISKSMLSQLERGEVNPTISTVYKLSLGLKVPVTAFTADQPKPFSRTGKAYVIPLVGDEGRYRLYPIFEFREGQDFEIFDLEFDEGGTMRGHMQMHGTREFITVYSGELTLIFEDREYELKAGDSAAYNAFDDYVYKNTGEGMVTACIVVHYP</sequence>
<dbReference type="AlphaFoldDB" id="A0A7X3MFB1"/>
<keyword evidence="3" id="KW-0804">Transcription</keyword>
<dbReference type="InterPro" id="IPR011051">
    <property type="entry name" value="RmlC_Cupin_sf"/>
</dbReference>
<dbReference type="PANTHER" id="PTHR46797:SF23">
    <property type="entry name" value="HTH-TYPE TRANSCRIPTIONAL REGULATOR SUTR"/>
    <property type="match status" value="1"/>
</dbReference>
<gene>
    <name evidence="5" type="ORF">GN277_07815</name>
</gene>
<dbReference type="CDD" id="cd00093">
    <property type="entry name" value="HTH_XRE"/>
    <property type="match status" value="1"/>
</dbReference>
<feature type="domain" description="HTH cro/C1-type" evidence="4">
    <location>
        <begin position="12"/>
        <end position="66"/>
    </location>
</feature>
<evidence type="ECO:0000259" key="4">
    <source>
        <dbReference type="PROSITE" id="PS50943"/>
    </source>
</evidence>
<dbReference type="SMART" id="SM00530">
    <property type="entry name" value="HTH_XRE"/>
    <property type="match status" value="1"/>
</dbReference>
<dbReference type="SUPFAM" id="SSF51182">
    <property type="entry name" value="RmlC-like cupins"/>
    <property type="match status" value="1"/>
</dbReference>
<dbReference type="Pfam" id="PF07883">
    <property type="entry name" value="Cupin_2"/>
    <property type="match status" value="1"/>
</dbReference>
<organism evidence="5 6">
    <name type="scientific">Sporofaciens musculi</name>
    <dbReference type="NCBI Taxonomy" id="2681861"/>
    <lineage>
        <taxon>Bacteria</taxon>
        <taxon>Bacillati</taxon>
        <taxon>Bacillota</taxon>
        <taxon>Clostridia</taxon>
        <taxon>Lachnospirales</taxon>
        <taxon>Lachnospiraceae</taxon>
        <taxon>Sporofaciens</taxon>
    </lineage>
</organism>
<dbReference type="GO" id="GO:0003700">
    <property type="term" value="F:DNA-binding transcription factor activity"/>
    <property type="evidence" value="ECO:0007669"/>
    <property type="project" value="TreeGrafter"/>
</dbReference>
<dbReference type="Proteomes" id="UP000460412">
    <property type="component" value="Unassembled WGS sequence"/>
</dbReference>
<dbReference type="InterPro" id="IPR001387">
    <property type="entry name" value="Cro/C1-type_HTH"/>
</dbReference>
<dbReference type="EMBL" id="WUQX01000001">
    <property type="protein sequence ID" value="MXP75292.1"/>
    <property type="molecule type" value="Genomic_DNA"/>
</dbReference>
<dbReference type="RefSeq" id="WP_159750593.1">
    <property type="nucleotide sequence ID" value="NZ_CASSPE010000382.1"/>
</dbReference>
<dbReference type="PROSITE" id="PS50943">
    <property type="entry name" value="HTH_CROC1"/>
    <property type="match status" value="1"/>
</dbReference>
<reference evidence="5 6" key="1">
    <citation type="submission" date="2019-12" db="EMBL/GenBank/DDBJ databases">
        <title>Sporaefaciens musculi gen. nov., sp. nov., a novel bacterium isolated from the caecum of an obese mouse.</title>
        <authorList>
            <person name="Rasmussen T.S."/>
            <person name="Streidl T."/>
            <person name="Hitch T.C.A."/>
            <person name="Wortmann E."/>
            <person name="Deptula P."/>
            <person name="Hansen M."/>
            <person name="Nielsen D.S."/>
            <person name="Clavel T."/>
            <person name="Vogensen F.K."/>
        </authorList>
    </citation>
    <scope>NUCLEOTIDE SEQUENCE [LARGE SCALE GENOMIC DNA]</scope>
    <source>
        <strain evidence="5 6">WCA-9-b2</strain>
    </source>
</reference>
<dbReference type="InterPro" id="IPR014710">
    <property type="entry name" value="RmlC-like_jellyroll"/>
</dbReference>
<evidence type="ECO:0000256" key="2">
    <source>
        <dbReference type="ARBA" id="ARBA00023125"/>
    </source>
</evidence>
<evidence type="ECO:0000256" key="3">
    <source>
        <dbReference type="ARBA" id="ARBA00023163"/>
    </source>
</evidence>
<dbReference type="Gene3D" id="1.10.260.40">
    <property type="entry name" value="lambda repressor-like DNA-binding domains"/>
    <property type="match status" value="1"/>
</dbReference>